<dbReference type="Pfam" id="PF13411">
    <property type="entry name" value="MerR_1"/>
    <property type="match status" value="1"/>
</dbReference>
<evidence type="ECO:0000313" key="7">
    <source>
        <dbReference type="Proteomes" id="UP000612456"/>
    </source>
</evidence>
<dbReference type="PANTHER" id="PTHR30204:SF69">
    <property type="entry name" value="MERR-FAMILY TRANSCRIPTIONAL REGULATOR"/>
    <property type="match status" value="1"/>
</dbReference>
<dbReference type="InterPro" id="IPR047057">
    <property type="entry name" value="MerR_fam"/>
</dbReference>
<accession>A0A917E0Y4</accession>
<evidence type="ECO:0000313" key="6">
    <source>
        <dbReference type="EMBL" id="GGD86569.1"/>
    </source>
</evidence>
<evidence type="ECO:0000259" key="5">
    <source>
        <dbReference type="PROSITE" id="PS50937"/>
    </source>
</evidence>
<dbReference type="Proteomes" id="UP000612456">
    <property type="component" value="Unassembled WGS sequence"/>
</dbReference>
<dbReference type="PANTHER" id="PTHR30204">
    <property type="entry name" value="REDOX-CYCLING DRUG-SENSING TRANSCRIPTIONAL ACTIVATOR SOXR"/>
    <property type="match status" value="1"/>
</dbReference>
<name>A0A917E0Y4_9BACL</name>
<dbReference type="GO" id="GO:0003677">
    <property type="term" value="F:DNA binding"/>
    <property type="evidence" value="ECO:0007669"/>
    <property type="project" value="UniProtKB-KW"/>
</dbReference>
<keyword evidence="4" id="KW-0804">Transcription</keyword>
<comment type="caution">
    <text evidence="6">The sequence shown here is derived from an EMBL/GenBank/DDBJ whole genome shotgun (WGS) entry which is preliminary data.</text>
</comment>
<evidence type="ECO:0000256" key="2">
    <source>
        <dbReference type="ARBA" id="ARBA00023015"/>
    </source>
</evidence>
<evidence type="ECO:0000256" key="4">
    <source>
        <dbReference type="ARBA" id="ARBA00023163"/>
    </source>
</evidence>
<reference evidence="6" key="2">
    <citation type="submission" date="2020-09" db="EMBL/GenBank/DDBJ databases">
        <authorList>
            <person name="Sun Q."/>
            <person name="Zhou Y."/>
        </authorList>
    </citation>
    <scope>NUCLEOTIDE SEQUENCE</scope>
    <source>
        <strain evidence="6">CGMCC 1.15178</strain>
    </source>
</reference>
<organism evidence="6 7">
    <name type="scientific">Paenibacillus nasutitermitis</name>
    <dbReference type="NCBI Taxonomy" id="1652958"/>
    <lineage>
        <taxon>Bacteria</taxon>
        <taxon>Bacillati</taxon>
        <taxon>Bacillota</taxon>
        <taxon>Bacilli</taxon>
        <taxon>Bacillales</taxon>
        <taxon>Paenibacillaceae</taxon>
        <taxon>Paenibacillus</taxon>
    </lineage>
</organism>
<evidence type="ECO:0000256" key="1">
    <source>
        <dbReference type="ARBA" id="ARBA00022491"/>
    </source>
</evidence>
<protein>
    <submittedName>
        <fullName evidence="6">HTH-type transcriptional regulator YfmP</fullName>
    </submittedName>
</protein>
<dbReference type="SUPFAM" id="SSF46955">
    <property type="entry name" value="Putative DNA-binding domain"/>
    <property type="match status" value="1"/>
</dbReference>
<dbReference type="Gene3D" id="1.10.1660.10">
    <property type="match status" value="1"/>
</dbReference>
<proteinExistence type="predicted"/>
<keyword evidence="3" id="KW-0238">DNA-binding</keyword>
<sequence>MGDRKYSIEEVTQRLGVTARTLHYYEEIGLIREVERTAGGHRLYSEQVTKEMEHILRLKNILGCSLQEIRAILDAEEQLTVIRESYHQEDSDSSRHSLLDQAAILLGRQVSLIEEKVAGMLEMKERFQERLDRVESKREGK</sequence>
<dbReference type="InterPro" id="IPR000551">
    <property type="entry name" value="MerR-type_HTH_dom"/>
</dbReference>
<keyword evidence="1" id="KW-0678">Repressor</keyword>
<gene>
    <name evidence="6" type="primary">yfmP</name>
    <name evidence="6" type="ORF">GCM10010911_51310</name>
</gene>
<dbReference type="RefSeq" id="WP_188996440.1">
    <property type="nucleotide sequence ID" value="NZ_BMHP01000004.1"/>
</dbReference>
<dbReference type="EMBL" id="BMHP01000004">
    <property type="protein sequence ID" value="GGD86569.1"/>
    <property type="molecule type" value="Genomic_DNA"/>
</dbReference>
<feature type="domain" description="HTH merR-type" evidence="5">
    <location>
        <begin position="5"/>
        <end position="75"/>
    </location>
</feature>
<keyword evidence="2" id="KW-0805">Transcription regulation</keyword>
<dbReference type="AlphaFoldDB" id="A0A917E0Y4"/>
<keyword evidence="7" id="KW-1185">Reference proteome</keyword>
<dbReference type="GO" id="GO:0003700">
    <property type="term" value="F:DNA-binding transcription factor activity"/>
    <property type="evidence" value="ECO:0007669"/>
    <property type="project" value="InterPro"/>
</dbReference>
<dbReference type="InterPro" id="IPR009061">
    <property type="entry name" value="DNA-bd_dom_put_sf"/>
</dbReference>
<reference evidence="6" key="1">
    <citation type="journal article" date="2014" name="Int. J. Syst. Evol. Microbiol.">
        <title>Complete genome sequence of Corynebacterium casei LMG S-19264T (=DSM 44701T), isolated from a smear-ripened cheese.</title>
        <authorList>
            <consortium name="US DOE Joint Genome Institute (JGI-PGF)"/>
            <person name="Walter F."/>
            <person name="Albersmeier A."/>
            <person name="Kalinowski J."/>
            <person name="Ruckert C."/>
        </authorList>
    </citation>
    <scope>NUCLEOTIDE SEQUENCE</scope>
    <source>
        <strain evidence="6">CGMCC 1.15178</strain>
    </source>
</reference>
<dbReference type="PROSITE" id="PS50937">
    <property type="entry name" value="HTH_MERR_2"/>
    <property type="match status" value="1"/>
</dbReference>
<dbReference type="SMART" id="SM00422">
    <property type="entry name" value="HTH_MERR"/>
    <property type="match status" value="1"/>
</dbReference>
<evidence type="ECO:0000256" key="3">
    <source>
        <dbReference type="ARBA" id="ARBA00023125"/>
    </source>
</evidence>